<proteinExistence type="inferred from homology"/>
<reference evidence="5 6" key="1">
    <citation type="submission" date="2016-10" db="EMBL/GenBank/DDBJ databases">
        <authorList>
            <person name="de Groot N.N."/>
        </authorList>
    </citation>
    <scope>NUCLEOTIDE SEQUENCE [LARGE SCALE GENOMIC DNA]</scope>
    <source>
        <strain evidence="5 6">U95</strain>
    </source>
</reference>
<dbReference type="Pfam" id="PF00534">
    <property type="entry name" value="Glycos_transf_1"/>
    <property type="match status" value="1"/>
</dbReference>
<evidence type="ECO:0000313" key="5">
    <source>
        <dbReference type="EMBL" id="SCZ63765.1"/>
    </source>
</evidence>
<gene>
    <name evidence="5" type="ORF">SAMN04488118_105116</name>
</gene>
<evidence type="ECO:0000313" key="6">
    <source>
        <dbReference type="Proteomes" id="UP000198767"/>
    </source>
</evidence>
<keyword evidence="2 5" id="KW-0328">Glycosyltransferase</keyword>
<dbReference type="STRING" id="1156985.SAMN04488118_105116"/>
<dbReference type="SUPFAM" id="SSF53756">
    <property type="entry name" value="UDP-Glycosyltransferase/glycogen phosphorylase"/>
    <property type="match status" value="1"/>
</dbReference>
<dbReference type="EMBL" id="FMWG01000005">
    <property type="protein sequence ID" value="SCZ63765.1"/>
    <property type="molecule type" value="Genomic_DNA"/>
</dbReference>
<dbReference type="InterPro" id="IPR001296">
    <property type="entry name" value="Glyco_trans_1"/>
</dbReference>
<dbReference type="Gene3D" id="3.40.50.2000">
    <property type="entry name" value="Glycogen Phosphorylase B"/>
    <property type="match status" value="2"/>
</dbReference>
<accession>A0A1G5QPJ7</accession>
<dbReference type="PANTHER" id="PTHR12526">
    <property type="entry name" value="GLYCOSYLTRANSFERASE"/>
    <property type="match status" value="1"/>
</dbReference>
<keyword evidence="3 5" id="KW-0808">Transferase</keyword>
<dbReference type="GO" id="GO:0016757">
    <property type="term" value="F:glycosyltransferase activity"/>
    <property type="evidence" value="ECO:0007669"/>
    <property type="project" value="UniProtKB-KW"/>
</dbReference>
<evidence type="ECO:0000256" key="1">
    <source>
        <dbReference type="ARBA" id="ARBA00009481"/>
    </source>
</evidence>
<comment type="similarity">
    <text evidence="1">Belongs to the glycosyltransferase group 1 family. Glycosyltransferase 4 subfamily.</text>
</comment>
<evidence type="ECO:0000259" key="4">
    <source>
        <dbReference type="Pfam" id="PF00534"/>
    </source>
</evidence>
<dbReference type="OrthoDB" id="5490290at2"/>
<keyword evidence="6" id="KW-1185">Reference proteome</keyword>
<feature type="domain" description="Glycosyl transferase family 1" evidence="4">
    <location>
        <begin position="153"/>
        <end position="327"/>
    </location>
</feature>
<evidence type="ECO:0000256" key="2">
    <source>
        <dbReference type="ARBA" id="ARBA00022676"/>
    </source>
</evidence>
<dbReference type="Proteomes" id="UP000198767">
    <property type="component" value="Unassembled WGS sequence"/>
</dbReference>
<evidence type="ECO:0000256" key="3">
    <source>
        <dbReference type="ARBA" id="ARBA00022679"/>
    </source>
</evidence>
<name>A0A1G5QPJ7_9RHOB</name>
<dbReference type="PANTHER" id="PTHR12526:SF640">
    <property type="entry name" value="COLANIC ACID BIOSYNTHESIS GLYCOSYLTRANSFERASE WCAL-RELATED"/>
    <property type="match status" value="1"/>
</dbReference>
<dbReference type="CDD" id="cd03801">
    <property type="entry name" value="GT4_PimA-like"/>
    <property type="match status" value="1"/>
</dbReference>
<dbReference type="RefSeq" id="WP_090218425.1">
    <property type="nucleotide sequence ID" value="NZ_FMWG01000005.1"/>
</dbReference>
<protein>
    <submittedName>
        <fullName evidence="5">Mannosyltransferase</fullName>
    </submittedName>
</protein>
<sequence length="352" mass="38901">MTQVDPNKVEVIAPNFKRRLSGVTSTIVRLVPVQADQITIATAGNGLPDDMPHLSWWQLLTLNRKGPKGNRVWHARRNIEMLGGIVLKSVLGKNLKLLFTSASQRNHSGYTKWLMSKMDRVIATSAKGAAYLAEPVQVVHHGINIQDFTPVEDKTALRRDLGLPENAVLIGCFGRIRAQKGTDVFVDTMIKVLQQSPNAVALVMGRATEKHEGFAQDLRAKVSKAGLSERILFPDEVPVWEVARWYQALDLYVAPQRWEGFGLTPLEAMACGVPVVATRVGAFEELIADQQCGLLIDPGNSGAMHDAVRHVLDTPDCLEHWSQNARAHVVEHFALEQEADTLVALYRDLLAS</sequence>
<organism evidence="5 6">
    <name type="scientific">Epibacterium ulvae</name>
    <dbReference type="NCBI Taxonomy" id="1156985"/>
    <lineage>
        <taxon>Bacteria</taxon>
        <taxon>Pseudomonadati</taxon>
        <taxon>Pseudomonadota</taxon>
        <taxon>Alphaproteobacteria</taxon>
        <taxon>Rhodobacterales</taxon>
        <taxon>Roseobacteraceae</taxon>
        <taxon>Epibacterium</taxon>
    </lineage>
</organism>
<dbReference type="AlphaFoldDB" id="A0A1G5QPJ7"/>